<proteinExistence type="predicted"/>
<dbReference type="Proteomes" id="UP000790787">
    <property type="component" value="Chromosome 22"/>
</dbReference>
<evidence type="ECO:0000313" key="1">
    <source>
        <dbReference type="Proteomes" id="UP000790787"/>
    </source>
</evidence>
<dbReference type="STRING" id="4097.A0A1S3ZT92"/>
<keyword evidence="1" id="KW-1185">Reference proteome</keyword>
<gene>
    <name evidence="2" type="primary">LOC107790239</name>
</gene>
<dbReference type="PANTHER" id="PTHR47481:SF21">
    <property type="entry name" value="BASIC-LEUCINE ZIPPER TRANSCRIPTION FACTOR Q-RELATED"/>
    <property type="match status" value="1"/>
</dbReference>
<organism evidence="1 2">
    <name type="scientific">Nicotiana tabacum</name>
    <name type="common">Common tobacco</name>
    <dbReference type="NCBI Taxonomy" id="4097"/>
    <lineage>
        <taxon>Eukaryota</taxon>
        <taxon>Viridiplantae</taxon>
        <taxon>Streptophyta</taxon>
        <taxon>Embryophyta</taxon>
        <taxon>Tracheophyta</taxon>
        <taxon>Spermatophyta</taxon>
        <taxon>Magnoliopsida</taxon>
        <taxon>eudicotyledons</taxon>
        <taxon>Gunneridae</taxon>
        <taxon>Pentapetalae</taxon>
        <taxon>asterids</taxon>
        <taxon>lamiids</taxon>
        <taxon>Solanales</taxon>
        <taxon>Solanaceae</taxon>
        <taxon>Nicotianoideae</taxon>
        <taxon>Nicotianeae</taxon>
        <taxon>Nicotiana</taxon>
    </lineage>
</organism>
<reference evidence="1" key="1">
    <citation type="journal article" date="2014" name="Nat. Commun.">
        <title>The tobacco genome sequence and its comparison with those of tomato and potato.</title>
        <authorList>
            <person name="Sierro N."/>
            <person name="Battey J.N."/>
            <person name="Ouadi S."/>
            <person name="Bakaher N."/>
            <person name="Bovet L."/>
            <person name="Willig A."/>
            <person name="Goepfert S."/>
            <person name="Peitsch M.C."/>
            <person name="Ivanov N.V."/>
        </authorList>
    </citation>
    <scope>NUCLEOTIDE SEQUENCE [LARGE SCALE GENOMIC DNA]</scope>
</reference>
<dbReference type="OrthoDB" id="1912561at2759"/>
<evidence type="ECO:0008006" key="3">
    <source>
        <dbReference type="Google" id="ProtNLM"/>
    </source>
</evidence>
<dbReference type="KEGG" id="nta:107790239"/>
<reference evidence="2" key="2">
    <citation type="submission" date="2025-08" db="UniProtKB">
        <authorList>
            <consortium name="RefSeq"/>
        </authorList>
    </citation>
    <scope>IDENTIFICATION</scope>
</reference>
<evidence type="ECO:0000313" key="2">
    <source>
        <dbReference type="RefSeq" id="XP_016467630.1"/>
    </source>
</evidence>
<dbReference type="RefSeq" id="XP_016467630.1">
    <property type="nucleotide sequence ID" value="XM_016612144.1"/>
</dbReference>
<dbReference type="Pfam" id="PF14223">
    <property type="entry name" value="Retrotran_gag_2"/>
    <property type="match status" value="1"/>
</dbReference>
<dbReference type="PaxDb" id="4097-A0A1S3ZT92"/>
<protein>
    <recommendedName>
        <fullName evidence="3">Retrotransposon Copia-like N-terminal domain-containing protein</fullName>
    </recommendedName>
</protein>
<dbReference type="AlphaFoldDB" id="A0A1S3ZT92"/>
<name>A0A1S3ZT92_TOBAC</name>
<sequence>MTKDGNTPRVVNADNTTGTTIIVQFNPAFQLPVKLSGNHNFATWKAQFSMLVHSHDLYSHLDGSTQIPTSSTTFGNNTTPNPAYTLWFGQDLLFQNALMASVDSTITSTVAAANTSKQAWDSLHTAYANKSQTRIFSLCDQLARITKDTIPITEYLQRIRSLSDELATAGAPITNFKLIIEILSGLGPEFCEISPAIQARDTIVIYKKQYEKLLDHKLFIYHEESKKTHSPITAGGRGRPKRNLIKILVTDQRSADVRNVVMELFVSPKGVRIEEPNATVTPRSTQNE</sequence>
<dbReference type="PANTHER" id="PTHR47481">
    <property type="match status" value="1"/>
</dbReference>
<dbReference type="GeneID" id="107790239"/>
<accession>A0A1S3ZT92</accession>